<feature type="transmembrane region" description="Helical" evidence="6">
    <location>
        <begin position="117"/>
        <end position="136"/>
    </location>
</feature>
<evidence type="ECO:0000256" key="2">
    <source>
        <dbReference type="ARBA" id="ARBA00022475"/>
    </source>
</evidence>
<feature type="transmembrane region" description="Helical" evidence="6">
    <location>
        <begin position="27"/>
        <end position="49"/>
    </location>
</feature>
<dbReference type="InterPro" id="IPR023845">
    <property type="entry name" value="DUF3817_TM"/>
</dbReference>
<dbReference type="Proteomes" id="UP000061839">
    <property type="component" value="Chromosome"/>
</dbReference>
<dbReference type="Pfam" id="PF12823">
    <property type="entry name" value="DUF3817"/>
    <property type="match status" value="1"/>
</dbReference>
<evidence type="ECO:0000256" key="4">
    <source>
        <dbReference type="ARBA" id="ARBA00022989"/>
    </source>
</evidence>
<dbReference type="PANTHER" id="PTHR40077:SF2">
    <property type="entry name" value="MEMBRANE PROTEIN"/>
    <property type="match status" value="1"/>
</dbReference>
<comment type="subcellular location">
    <subcellularLocation>
        <location evidence="1">Cell membrane</location>
        <topology evidence="1">Multi-pass membrane protein</topology>
    </subcellularLocation>
</comment>
<feature type="transmembrane region" description="Helical" evidence="6">
    <location>
        <begin position="85"/>
        <end position="105"/>
    </location>
</feature>
<feature type="domain" description="DUF3817" evidence="7">
    <location>
        <begin position="23"/>
        <end position="141"/>
    </location>
</feature>
<dbReference type="PATRIC" id="fig|1618207.4.peg.1855"/>
<gene>
    <name evidence="8" type="ORF">UM93_09160</name>
</gene>
<organism evidence="8 9">
    <name type="scientific">Psychromicrobium lacuslunae</name>
    <dbReference type="NCBI Taxonomy" id="1618207"/>
    <lineage>
        <taxon>Bacteria</taxon>
        <taxon>Bacillati</taxon>
        <taxon>Actinomycetota</taxon>
        <taxon>Actinomycetes</taxon>
        <taxon>Micrococcales</taxon>
        <taxon>Micrococcaceae</taxon>
        <taxon>Psychromicrobium</taxon>
    </lineage>
</organism>
<keyword evidence="3 6" id="KW-0812">Transmembrane</keyword>
<protein>
    <submittedName>
        <fullName evidence="8">Membrane protein</fullName>
    </submittedName>
</protein>
<dbReference type="PANTHER" id="PTHR40077">
    <property type="entry name" value="MEMBRANE PROTEIN-RELATED"/>
    <property type="match status" value="1"/>
</dbReference>
<dbReference type="OrthoDB" id="9342687at2"/>
<sequence>MSSTGAAKRRFGGTVAQIRAALAFYKVFAYTTGVLLLLLVIELVIRYGFQSVLMAGGNDASTGAAHGFGFAAVAADGSFSVTGGFNLSTAVLIVHGWMYVIYLIADFRLWSLMRWPFSKFILIALGGVVPFLSFFVERKIHAQTLAEIEANPQASKRY</sequence>
<keyword evidence="4 6" id="KW-1133">Transmembrane helix</keyword>
<evidence type="ECO:0000256" key="5">
    <source>
        <dbReference type="ARBA" id="ARBA00023136"/>
    </source>
</evidence>
<evidence type="ECO:0000313" key="8">
    <source>
        <dbReference type="EMBL" id="AJT41634.1"/>
    </source>
</evidence>
<dbReference type="AlphaFoldDB" id="A0A0D4BZA6"/>
<dbReference type="EMBL" id="CP011005">
    <property type="protein sequence ID" value="AJT41634.1"/>
    <property type="molecule type" value="Genomic_DNA"/>
</dbReference>
<dbReference type="GO" id="GO:0005886">
    <property type="term" value="C:plasma membrane"/>
    <property type="evidence" value="ECO:0007669"/>
    <property type="project" value="UniProtKB-SubCell"/>
</dbReference>
<dbReference type="STRING" id="1618207.UM93_09160"/>
<dbReference type="NCBIfam" id="TIGR03954">
    <property type="entry name" value="integ_memb_HG"/>
    <property type="match status" value="1"/>
</dbReference>
<name>A0A0D4BZA6_9MICC</name>
<reference evidence="8 9" key="1">
    <citation type="journal article" date="2015" name="Genome Announc.">
        <title>Complete Genome Sequencing of Protease-Producing Novel Arthrobacter sp. Strain IHBB 11108 Using PacBio Single-Molecule Real-Time Sequencing Technology.</title>
        <authorList>
            <person name="Kiran S."/>
            <person name="Swarnkar M.K."/>
            <person name="Pal M."/>
            <person name="Thakur R."/>
            <person name="Tewari R."/>
            <person name="Singh A.K."/>
            <person name="Gulati A."/>
        </authorList>
    </citation>
    <scope>NUCLEOTIDE SEQUENCE [LARGE SCALE GENOMIC DNA]</scope>
    <source>
        <strain evidence="8 9">IHBB 11108</strain>
    </source>
</reference>
<accession>A0A0D4BZA6</accession>
<dbReference type="RefSeq" id="WP_045075136.1">
    <property type="nucleotide sequence ID" value="NZ_CP011005.1"/>
</dbReference>
<proteinExistence type="predicted"/>
<keyword evidence="9" id="KW-1185">Reference proteome</keyword>
<evidence type="ECO:0000259" key="7">
    <source>
        <dbReference type="Pfam" id="PF12823"/>
    </source>
</evidence>
<evidence type="ECO:0000313" key="9">
    <source>
        <dbReference type="Proteomes" id="UP000061839"/>
    </source>
</evidence>
<evidence type="ECO:0000256" key="6">
    <source>
        <dbReference type="SAM" id="Phobius"/>
    </source>
</evidence>
<evidence type="ECO:0000256" key="1">
    <source>
        <dbReference type="ARBA" id="ARBA00004651"/>
    </source>
</evidence>
<dbReference type="HOGENOM" id="CLU_120964_1_0_11"/>
<keyword evidence="5 6" id="KW-0472">Membrane</keyword>
<dbReference type="KEGG" id="ari:UM93_09160"/>
<evidence type="ECO:0000256" key="3">
    <source>
        <dbReference type="ARBA" id="ARBA00022692"/>
    </source>
</evidence>
<keyword evidence="2" id="KW-1003">Cell membrane</keyword>